<dbReference type="Proteomes" id="UP000595237">
    <property type="component" value="Plasmid unnamed"/>
</dbReference>
<dbReference type="EMBL" id="CP068149">
    <property type="protein sequence ID" value="QQU57997.1"/>
    <property type="molecule type" value="Genomic_DNA"/>
</dbReference>
<feature type="compositionally biased region" description="Basic and acidic residues" evidence="2">
    <location>
        <begin position="1398"/>
        <end position="1417"/>
    </location>
</feature>
<dbReference type="PANTHER" id="PTHR32305">
    <property type="match status" value="1"/>
</dbReference>
<keyword evidence="3" id="KW-0472">Membrane</keyword>
<dbReference type="NCBIfam" id="TIGR03696">
    <property type="entry name" value="Rhs_assc_core"/>
    <property type="match status" value="1"/>
</dbReference>
<evidence type="ECO:0000256" key="2">
    <source>
        <dbReference type="SAM" id="MobiDB-lite"/>
    </source>
</evidence>
<dbReference type="NCBIfam" id="TIGR01643">
    <property type="entry name" value="YD_repeat_2x"/>
    <property type="match status" value="1"/>
</dbReference>
<evidence type="ECO:0000259" key="4">
    <source>
        <dbReference type="Pfam" id="PF25023"/>
    </source>
</evidence>
<keyword evidence="5" id="KW-0614">Plasmid</keyword>
<evidence type="ECO:0000256" key="1">
    <source>
        <dbReference type="ARBA" id="ARBA00022737"/>
    </source>
</evidence>
<reference evidence="5 6" key="1">
    <citation type="submission" date="2021-01" db="EMBL/GenBank/DDBJ databases">
        <title>FDA dAtabase for Regulatory Grade micrObial Sequences (FDA-ARGOS): Supporting development and validation of Infectious Disease Dx tests.</title>
        <authorList>
            <person name="Blissenbach B."/>
            <person name="Krut O."/>
            <person name="Tallon L."/>
            <person name="Sadzewicz L."/>
            <person name="Zhao X."/>
            <person name="Boylan J."/>
            <person name="Ott S."/>
            <person name="Bowen H."/>
            <person name="Vavikolanu K."/>
            <person name="Mehta A."/>
            <person name="Aluvathingal J."/>
            <person name="Nadendla S."/>
            <person name="Yan Y."/>
            <person name="Sichtig H."/>
        </authorList>
    </citation>
    <scope>NUCLEOTIDE SEQUENCE [LARGE SCALE GENOMIC DNA]</scope>
    <source>
        <strain evidence="5 6">FDAARGOS_1081</strain>
        <plasmid evidence="5 6">unnamed</plasmid>
    </source>
</reference>
<sequence length="1794" mass="199600">MHGFLFIFTEEEGWSFLLFFMKNVQTQAHNFASACQAGVDQRTGIFSFSLPLATLSGHQNLGPFLSLRLNYSPLQSQNAFGLGTGVSLGLTSYDASVTPGRLQLASGEQYRVDHNMSNTTLTLRQCRRPLTLKIDMQGTGEEARCVVRHSSGVNEYLKEFPKKMWLPVRITSAEGRNLTLSWRYHAGAWQLTHIKGHSGGVLCRFNYDDFVSVTLWPETPEVQTFSLWTTNGYLKKICNTSQAGSPRAWLLNYENSNDDSVVFPGQVRPLSQLITPAGMTQTVSYAAGRMRYNTLHGDGGLPAVVRSLLSRGPNQPVQEITYRYSDNSNYLGYGAQFQDFNENDENLFSVPGSHYTYWSEERLKHSDGGEHITRRTYNKFHLLTEERFTQGEGPDVCSHVKTTTYHADENLPFSGQPVTYQFPKQQQQRWQKGNTSSPLPDIATWLTYDEHGHQTRQVMANGCVIEMQWYPAEGEPGKCPADPGGFSRFMKSRTVYPPLTKFKDEPVTRTEYTYANIAARATPHRSPVIMPLAEMHYLYIPADSEGKHKNQDISLIRHTVTYCYYDDVTSDDFGRLRRKTSAFYNEKSPGHPYIRHLDYSFSVRNHQVTRTVTLTVEPNAADADYTRLTQTSSDTVSVLSGLVHSQTDAAGNIQQNQYDVFGRQTHTILHPDDNTWRMESCVDRVFATESSPAWVTTTDKLGNRTRVTHDALGQSLMTEMQDKDGPVSASDVWHPMIKQTRDAWGRITKSVQTDYLREMSADAEITTPAALDKKVENWTTLSYDHWGQVRTTTGSDGIVYHSEADPVVCTARHWTTGREGKDTAHTVTHHDRVTYQVVRTEVFASGADFREHKPYSVTHQEWDGLGRLRIHTDPLGRTTRYEYDIFSRLLRTVMPDNTTITRRYAGSGSHALPVAVMVRGAGESTERVLGEQRFDPLGRPVSRTVGGRTTTYSYDSNPAARPGKNTVTGPDGVTQHYLSEPRLGGALTEMSAVIPDGKTVVKTFRYTPKTGQMAMAKESDSEVMFHYAPSGRSRGTTTTLRGGKALTAGQVSSLGGRVQREVREDGSVWTHNYSTSGHTAGLPTEMTDGKTVSVVFSYDTLNRICGTKATALSSRHELTTSIKRDVFGREVGRIFTYSTGERRALQQEYDVAGRVIRRTLYKGDRHGECLTDERFVYDIRSRLKDYQVTGSLLPRDAYGNAIVRQTFTVDALDNITECVTKLKTGEQNTAVYHYRHAKAPCQLSDVSNTLTSRGYPSKISLLYDKAGRLVRDETGRTLHYDATGRLSRVESPAHGSGDYGYDAFGRMAWQKVDSTQRLHRLYYAGPQLSNEWISPASQKQQSDTDKVIRYLGTVAQTTLENHKEETLLLGADQKHSVMAVCHDTLKDHAYTPYGQVPPHDDTRPQARKGYNGERRDPVTGTSHLGNGYRAYNPVLMRFHCPDSLSPFGAGGLNPYAYCGSDPVNHADPSGHVNWWSVGFGIFSIVAGTIAAVLLAPVTGGASLVLLAVVTASAVASGALDIASGALEDSNPELSKKLGTAALVVGIPAMIDGVARLPGLVKAGYQMVREAPQLLRTANELYNSGVRSLLKARSTLSAVRTQGLSGGAAAAGIAMAQDSSTARFFRVDIAPPSTILNTGFSGNNTPRVVKLFGDNTIFAARTLDGIDAFRSEISSHENLFGSARKYYFEQIVINGYVVEKPKTLHLYEISLDEGHQHEVLSDFFKKQGSVEHAFNITYDGDVAHENIQLNMNMYKDAVAQYAQSYIPTQEVQIRGPIHPRNIRYIPPQDIPFMMD</sequence>
<protein>
    <recommendedName>
        <fullName evidence="4">Teneurin-like YD-shell domain-containing protein</fullName>
    </recommendedName>
</protein>
<feature type="transmembrane region" description="Helical" evidence="3">
    <location>
        <begin position="1537"/>
        <end position="1556"/>
    </location>
</feature>
<proteinExistence type="predicted"/>
<evidence type="ECO:0000313" key="5">
    <source>
        <dbReference type="EMBL" id="QQU57997.1"/>
    </source>
</evidence>
<dbReference type="InterPro" id="IPR056823">
    <property type="entry name" value="TEN-like_YD-shell"/>
</dbReference>
<keyword evidence="3" id="KW-1133">Transmembrane helix</keyword>
<feature type="domain" description="Teneurin-like YD-shell" evidence="4">
    <location>
        <begin position="1117"/>
        <end position="1442"/>
    </location>
</feature>
<evidence type="ECO:0000313" key="6">
    <source>
        <dbReference type="Proteomes" id="UP000595237"/>
    </source>
</evidence>
<feature type="region of interest" description="Disordered" evidence="2">
    <location>
        <begin position="1392"/>
        <end position="1424"/>
    </location>
</feature>
<keyword evidence="6" id="KW-1185">Reference proteome</keyword>
<organism evidence="5 6">
    <name type="scientific">Serratia liquefaciens</name>
    <dbReference type="NCBI Taxonomy" id="614"/>
    <lineage>
        <taxon>Bacteria</taxon>
        <taxon>Pseudomonadati</taxon>
        <taxon>Pseudomonadota</taxon>
        <taxon>Gammaproteobacteria</taxon>
        <taxon>Enterobacterales</taxon>
        <taxon>Yersiniaceae</taxon>
        <taxon>Serratia</taxon>
    </lineage>
</organism>
<dbReference type="Pfam" id="PF25023">
    <property type="entry name" value="TEN_YD-shell"/>
    <property type="match status" value="1"/>
</dbReference>
<gene>
    <name evidence="5" type="ORF">I6I38_25650</name>
</gene>
<geneLocation type="plasmid" evidence="5 6">
    <name>unnamed</name>
</geneLocation>
<dbReference type="RefSeq" id="WP_201896543.1">
    <property type="nucleotide sequence ID" value="NZ_CP068149.1"/>
</dbReference>
<name>A0ABX7DDE4_SERLI</name>
<keyword evidence="1" id="KW-0677">Repeat</keyword>
<dbReference type="InterPro" id="IPR050708">
    <property type="entry name" value="T6SS_VgrG/RHS"/>
</dbReference>
<dbReference type="InterPro" id="IPR006530">
    <property type="entry name" value="YD"/>
</dbReference>
<accession>A0ABX7DDE4</accession>
<dbReference type="Gene3D" id="2.180.10.10">
    <property type="entry name" value="RHS repeat-associated core"/>
    <property type="match status" value="2"/>
</dbReference>
<dbReference type="PANTHER" id="PTHR32305:SF15">
    <property type="entry name" value="PROTEIN RHSA-RELATED"/>
    <property type="match status" value="1"/>
</dbReference>
<dbReference type="InterPro" id="IPR031325">
    <property type="entry name" value="RHS_repeat"/>
</dbReference>
<dbReference type="Pfam" id="PF05593">
    <property type="entry name" value="RHS_repeat"/>
    <property type="match status" value="1"/>
</dbReference>
<keyword evidence="3" id="KW-0812">Transmembrane</keyword>
<feature type="transmembrane region" description="Helical" evidence="3">
    <location>
        <begin position="1503"/>
        <end position="1525"/>
    </location>
</feature>
<evidence type="ECO:0000256" key="3">
    <source>
        <dbReference type="SAM" id="Phobius"/>
    </source>
</evidence>
<dbReference type="InterPro" id="IPR022385">
    <property type="entry name" value="Rhs_assc_core"/>
</dbReference>
<feature type="transmembrane region" description="Helical" evidence="3">
    <location>
        <begin position="1474"/>
        <end position="1496"/>
    </location>
</feature>